<dbReference type="Proteomes" id="UP000694892">
    <property type="component" value="Unassembled WGS sequence"/>
</dbReference>
<dbReference type="EMBL" id="KV467380">
    <property type="protein sequence ID" value="OCT56161.1"/>
    <property type="molecule type" value="Genomic_DNA"/>
</dbReference>
<protein>
    <recommendedName>
        <fullName evidence="2">Reverse transcriptase domain-containing protein</fullName>
    </recommendedName>
</protein>
<sequence>MVNIFKEFDENLYFSPEYNSDNSTRFLKNIQFPLISQDQLSNLNSPVSIEEISNVIKNLKKKKSDGPDGLPQVFYKLLNTKISPFLTNLFIEILLSGNKLPTSS</sequence>
<evidence type="ECO:0000313" key="1">
    <source>
        <dbReference type="EMBL" id="OCT56161.1"/>
    </source>
</evidence>
<name>A0A974BQI6_XENLA</name>
<organism evidence="1">
    <name type="scientific">Xenopus laevis</name>
    <name type="common">African clawed frog</name>
    <dbReference type="NCBI Taxonomy" id="8355"/>
    <lineage>
        <taxon>Eukaryota</taxon>
        <taxon>Metazoa</taxon>
        <taxon>Chordata</taxon>
        <taxon>Craniata</taxon>
        <taxon>Vertebrata</taxon>
        <taxon>Euteleostomi</taxon>
        <taxon>Amphibia</taxon>
        <taxon>Batrachia</taxon>
        <taxon>Anura</taxon>
        <taxon>Pipoidea</taxon>
        <taxon>Pipidae</taxon>
        <taxon>Xenopodinae</taxon>
        <taxon>Xenopus</taxon>
        <taxon>Xenopus</taxon>
    </lineage>
</organism>
<accession>A0A974BQI6</accession>
<dbReference type="PANTHER" id="PTHR31635:SF196">
    <property type="entry name" value="REVERSE TRANSCRIPTASE DOMAIN-CONTAINING PROTEIN-RELATED"/>
    <property type="match status" value="1"/>
</dbReference>
<dbReference type="AlphaFoldDB" id="A0A974BQI6"/>
<evidence type="ECO:0008006" key="2">
    <source>
        <dbReference type="Google" id="ProtNLM"/>
    </source>
</evidence>
<dbReference type="PANTHER" id="PTHR31635">
    <property type="entry name" value="REVERSE TRANSCRIPTASE DOMAIN-CONTAINING PROTEIN-RELATED"/>
    <property type="match status" value="1"/>
</dbReference>
<gene>
    <name evidence="1" type="ORF">XELAEV_18001259mg</name>
</gene>
<reference evidence="1" key="1">
    <citation type="submission" date="2016-05" db="EMBL/GenBank/DDBJ databases">
        <title>WGS assembly of Xenopus laevis.</title>
        <authorList>
            <person name="Session A."/>
            <person name="Uno Y."/>
            <person name="Kwon T."/>
            <person name="Chapman J."/>
            <person name="Toyoda A."/>
            <person name="Takahashi S."/>
            <person name="Fukui A."/>
            <person name="Hikosaka A."/>
            <person name="Putnam N."/>
            <person name="Stites J."/>
            <person name="Van Heeringen S."/>
            <person name="Quigley I."/>
            <person name="Heinz S."/>
            <person name="Hellsten U."/>
            <person name="Lyons J."/>
            <person name="Suzuki A."/>
            <person name="Kondo M."/>
            <person name="Ogino H."/>
            <person name="Ochi H."/>
            <person name="Bogdanovic O."/>
            <person name="Lister R."/>
            <person name="Georgiou G."/>
            <person name="Paranjpe S."/>
            <person name="Van Kruijsbergen I."/>
            <person name="Mozaffari S."/>
            <person name="Shu S."/>
            <person name="Schmutz J."/>
            <person name="Jenkins J."/>
            <person name="Grimwood J."/>
            <person name="Carlson J."/>
            <person name="Mitros T."/>
            <person name="Simakov O."/>
            <person name="Heald R."/>
            <person name="Miller K."/>
            <person name="Haudenschild C."/>
            <person name="Kuroki Y."/>
            <person name="Tanaka T."/>
            <person name="Michiue T."/>
            <person name="Watanabe M."/>
            <person name="Kinoshita T."/>
            <person name="Ohta Y."/>
            <person name="Mawaribuchi S."/>
            <person name="Suzuki Y."/>
            <person name="Haramoto Y."/>
            <person name="Yamamoto T."/>
            <person name="Takagi C."/>
            <person name="Kitzman J."/>
            <person name="Shendure J."/>
            <person name="Nakayama T."/>
            <person name="Izutsu Y."/>
            <person name="Robert J."/>
            <person name="Dichmann D."/>
            <person name="Flajnik M."/>
            <person name="Houston D."/>
            <person name="Marcotte E."/>
            <person name="Wallingford J."/>
            <person name="Ito Y."/>
            <person name="Asashima M."/>
            <person name="Ueno N."/>
            <person name="Matsuda Y."/>
            <person name="Jan Veenstra G."/>
            <person name="Fujiyama A."/>
            <person name="Harland R."/>
            <person name="Taira M."/>
            <person name="Rokhsar D.S."/>
        </authorList>
    </citation>
    <scope>NUCLEOTIDE SEQUENCE</scope>
    <source>
        <strain evidence="1">J</strain>
        <tissue evidence="1">Blood</tissue>
    </source>
</reference>
<proteinExistence type="predicted"/>